<proteinExistence type="predicted"/>
<dbReference type="InterPro" id="IPR027417">
    <property type="entry name" value="P-loop_NTPase"/>
</dbReference>
<protein>
    <submittedName>
        <fullName evidence="1">Uncharacterized protein</fullName>
    </submittedName>
</protein>
<reference evidence="1" key="1">
    <citation type="journal article" date="2014" name="Front. Microbiol.">
        <title>High frequency of phylogenetically diverse reductive dehalogenase-homologous genes in deep subseafloor sedimentary metagenomes.</title>
        <authorList>
            <person name="Kawai M."/>
            <person name="Futagami T."/>
            <person name="Toyoda A."/>
            <person name="Takaki Y."/>
            <person name="Nishi S."/>
            <person name="Hori S."/>
            <person name="Arai W."/>
            <person name="Tsubouchi T."/>
            <person name="Morono Y."/>
            <person name="Uchiyama I."/>
            <person name="Ito T."/>
            <person name="Fujiyama A."/>
            <person name="Inagaki F."/>
            <person name="Takami H."/>
        </authorList>
    </citation>
    <scope>NUCLEOTIDE SEQUENCE</scope>
    <source>
        <strain evidence="1">Expedition CK06-06</strain>
    </source>
</reference>
<dbReference type="SUPFAM" id="SSF52540">
    <property type="entry name" value="P-loop containing nucleoside triphosphate hydrolases"/>
    <property type="match status" value="1"/>
</dbReference>
<organism evidence="1">
    <name type="scientific">marine sediment metagenome</name>
    <dbReference type="NCBI Taxonomy" id="412755"/>
    <lineage>
        <taxon>unclassified sequences</taxon>
        <taxon>metagenomes</taxon>
        <taxon>ecological metagenomes</taxon>
    </lineage>
</organism>
<gene>
    <name evidence="1" type="ORF">S01H4_59380</name>
</gene>
<accession>X1CJT8</accession>
<evidence type="ECO:0000313" key="1">
    <source>
        <dbReference type="EMBL" id="GAH07962.1"/>
    </source>
</evidence>
<sequence>MFKWAKTLLKKLFKREKAILAFSPKIKVEQRVPSKDELALGWAFGYDEKTDERVYQLKGINQKYRETHFYTIGASGTGKTKFLEYLIKQDIKNGEGFGVIDPHGDLIEDVKGWLYFYSSKSLEDNIILIEPTNPNAIVSFNPLEKIKGISPEEQAGELVEVFKKIWSDAWGA</sequence>
<dbReference type="EMBL" id="BART01034813">
    <property type="protein sequence ID" value="GAH07962.1"/>
    <property type="molecule type" value="Genomic_DNA"/>
</dbReference>
<dbReference type="AlphaFoldDB" id="X1CJT8"/>
<feature type="non-terminal residue" evidence="1">
    <location>
        <position position="172"/>
    </location>
</feature>
<comment type="caution">
    <text evidence="1">The sequence shown here is derived from an EMBL/GenBank/DDBJ whole genome shotgun (WGS) entry which is preliminary data.</text>
</comment>
<name>X1CJT8_9ZZZZ</name>
<dbReference type="Gene3D" id="3.40.50.300">
    <property type="entry name" value="P-loop containing nucleotide triphosphate hydrolases"/>
    <property type="match status" value="1"/>
</dbReference>